<dbReference type="Proteomes" id="UP000705823">
    <property type="component" value="Unassembled WGS sequence"/>
</dbReference>
<evidence type="ECO:0000256" key="1">
    <source>
        <dbReference type="SAM" id="MobiDB-lite"/>
    </source>
</evidence>
<evidence type="ECO:0000313" key="3">
    <source>
        <dbReference type="Proteomes" id="UP000705823"/>
    </source>
</evidence>
<comment type="caution">
    <text evidence="2">The sequence shown here is derived from an EMBL/GenBank/DDBJ whole genome shotgun (WGS) entry which is preliminary data.</text>
</comment>
<reference evidence="2" key="1">
    <citation type="submission" date="2019-02" db="EMBL/GenBank/DDBJ databases">
        <title>Halonotius sp. a new haloarchaeum isolated from saline soil.</title>
        <authorList>
            <person name="Duran-Viseras A."/>
            <person name="Sanchez-Porro C."/>
            <person name="Ventosa A."/>
        </authorList>
    </citation>
    <scope>NUCLEOTIDE SEQUENCE</scope>
    <source>
        <strain evidence="2">F15B</strain>
    </source>
</reference>
<gene>
    <name evidence="2" type="ORF">EGH24_10910</name>
</gene>
<protein>
    <submittedName>
        <fullName evidence="2">Uncharacterized protein</fullName>
    </submittedName>
</protein>
<accession>A0A8J8PBY6</accession>
<organism evidence="2 3">
    <name type="scientific">Halonotius terrestris</name>
    <dbReference type="NCBI Taxonomy" id="2487750"/>
    <lineage>
        <taxon>Archaea</taxon>
        <taxon>Methanobacteriati</taxon>
        <taxon>Methanobacteriota</taxon>
        <taxon>Stenosarchaea group</taxon>
        <taxon>Halobacteria</taxon>
        <taxon>Halobacteriales</taxon>
        <taxon>Haloferacaceae</taxon>
        <taxon>Halonotius</taxon>
    </lineage>
</organism>
<name>A0A8J8PBY6_9EURY</name>
<keyword evidence="3" id="KW-1185">Reference proteome</keyword>
<dbReference type="EMBL" id="RKLU01000004">
    <property type="protein sequence ID" value="TQQ79977.1"/>
    <property type="molecule type" value="Genomic_DNA"/>
</dbReference>
<dbReference type="OrthoDB" id="307960at2157"/>
<sequence length="302" mass="34468">MSSGRSWDRQKGELDAYNAFLSAYRSRSSYHGFSERGYRLTNYFPTIDNRFTETAIKPDFSLFDNETLILAEVKQGDNINPGDIEQAERLASVSIDAAEEYMKKINVQERFGFDDDVYAVEPLIYYDGIDSDYIRQCRNDWPDCRDKLEQLEAACPVLGRVDGRRLRLLSGEFDSEELTSWLDYGIKMAETPQVMVTMTDGLEIESVAVSICTIWGQRAVAEPVKVDISQLRRHFNYRSLEPGRVESAFEFIDEVGAGDRISKRELEFRPEHMSELLDIESHARNRGGGGSESELNDFSQDG</sequence>
<dbReference type="AlphaFoldDB" id="A0A8J8PBY6"/>
<dbReference type="RefSeq" id="WP_142980168.1">
    <property type="nucleotide sequence ID" value="NZ_RKLU01000004.1"/>
</dbReference>
<proteinExistence type="predicted"/>
<evidence type="ECO:0000313" key="2">
    <source>
        <dbReference type="EMBL" id="TQQ79977.1"/>
    </source>
</evidence>
<feature type="region of interest" description="Disordered" evidence="1">
    <location>
        <begin position="278"/>
        <end position="302"/>
    </location>
</feature>